<feature type="transmembrane region" description="Helical" evidence="2">
    <location>
        <begin position="12"/>
        <end position="30"/>
    </location>
</feature>
<feature type="transmembrane region" description="Helical" evidence="2">
    <location>
        <begin position="117"/>
        <end position="134"/>
    </location>
</feature>
<organism evidence="3 4">
    <name type="scientific">Fusarium redolens</name>
    <dbReference type="NCBI Taxonomy" id="48865"/>
    <lineage>
        <taxon>Eukaryota</taxon>
        <taxon>Fungi</taxon>
        <taxon>Dikarya</taxon>
        <taxon>Ascomycota</taxon>
        <taxon>Pezizomycotina</taxon>
        <taxon>Sordariomycetes</taxon>
        <taxon>Hypocreomycetidae</taxon>
        <taxon>Hypocreales</taxon>
        <taxon>Nectriaceae</taxon>
        <taxon>Fusarium</taxon>
        <taxon>Fusarium redolens species complex</taxon>
    </lineage>
</organism>
<comment type="caution">
    <text evidence="3">The sequence shown here is derived from an EMBL/GenBank/DDBJ whole genome shotgun (WGS) entry which is preliminary data.</text>
</comment>
<dbReference type="RefSeq" id="XP_046046166.1">
    <property type="nucleotide sequence ID" value="XM_046197307.1"/>
</dbReference>
<dbReference type="Proteomes" id="UP000720189">
    <property type="component" value="Unassembled WGS sequence"/>
</dbReference>
<evidence type="ECO:0000256" key="2">
    <source>
        <dbReference type="SAM" id="Phobius"/>
    </source>
</evidence>
<feature type="compositionally biased region" description="Polar residues" evidence="1">
    <location>
        <begin position="258"/>
        <end position="279"/>
    </location>
</feature>
<feature type="transmembrane region" description="Helical" evidence="2">
    <location>
        <begin position="42"/>
        <end position="65"/>
    </location>
</feature>
<evidence type="ECO:0000313" key="3">
    <source>
        <dbReference type="EMBL" id="KAH7240372.1"/>
    </source>
</evidence>
<gene>
    <name evidence="3" type="ORF">BKA55DRAFT_650501</name>
</gene>
<keyword evidence="2" id="KW-0472">Membrane</keyword>
<dbReference type="PANTHER" id="PTHR35179">
    <property type="entry name" value="PROTEIN CBG02620"/>
    <property type="match status" value="1"/>
</dbReference>
<dbReference type="EMBL" id="JAGMUX010000014">
    <property type="protein sequence ID" value="KAH7240372.1"/>
    <property type="molecule type" value="Genomic_DNA"/>
</dbReference>
<evidence type="ECO:0000313" key="4">
    <source>
        <dbReference type="Proteomes" id="UP000720189"/>
    </source>
</evidence>
<feature type="transmembrane region" description="Helical" evidence="2">
    <location>
        <begin position="77"/>
        <end position="96"/>
    </location>
</feature>
<dbReference type="OrthoDB" id="3205825at2759"/>
<feature type="transmembrane region" description="Helical" evidence="2">
    <location>
        <begin position="154"/>
        <end position="171"/>
    </location>
</feature>
<feature type="region of interest" description="Disordered" evidence="1">
    <location>
        <begin position="256"/>
        <end position="279"/>
    </location>
</feature>
<dbReference type="AlphaFoldDB" id="A0A9P9JWM5"/>
<feature type="region of interest" description="Disordered" evidence="1">
    <location>
        <begin position="780"/>
        <end position="800"/>
    </location>
</feature>
<dbReference type="PANTHER" id="PTHR35179:SF1">
    <property type="entry name" value="INTEGRAL MEMBRANE PROTEIN"/>
    <property type="match status" value="1"/>
</dbReference>
<keyword evidence="2" id="KW-0812">Transmembrane</keyword>
<reference evidence="3" key="1">
    <citation type="journal article" date="2021" name="Nat. Commun.">
        <title>Genetic determinants of endophytism in the Arabidopsis root mycobiome.</title>
        <authorList>
            <person name="Mesny F."/>
            <person name="Miyauchi S."/>
            <person name="Thiergart T."/>
            <person name="Pickel B."/>
            <person name="Atanasova L."/>
            <person name="Karlsson M."/>
            <person name="Huettel B."/>
            <person name="Barry K.W."/>
            <person name="Haridas S."/>
            <person name="Chen C."/>
            <person name="Bauer D."/>
            <person name="Andreopoulos W."/>
            <person name="Pangilinan J."/>
            <person name="LaButti K."/>
            <person name="Riley R."/>
            <person name="Lipzen A."/>
            <person name="Clum A."/>
            <person name="Drula E."/>
            <person name="Henrissat B."/>
            <person name="Kohler A."/>
            <person name="Grigoriev I.V."/>
            <person name="Martin F.M."/>
            <person name="Hacquard S."/>
        </authorList>
    </citation>
    <scope>NUCLEOTIDE SEQUENCE</scope>
    <source>
        <strain evidence="3">MPI-CAGE-AT-0023</strain>
    </source>
</reference>
<feature type="region of interest" description="Disordered" evidence="1">
    <location>
        <begin position="293"/>
        <end position="312"/>
    </location>
</feature>
<keyword evidence="4" id="KW-1185">Reference proteome</keyword>
<keyword evidence="2" id="KW-1133">Transmembrane helix</keyword>
<dbReference type="GeneID" id="70227261"/>
<sequence>MSATTSDIKIASIAMGFTLGFGLLTVWEAWKQTRRNRNPLRSAYIYMLWGEILANIIITIIGWIFLDGIIGPTVPVLFFILFFWVFEVQLLMQIIVNRISIIAEHRSTIFKLKWGTALTITLINIAVFAIWIPSHTVPPVSQTFVRINEVWDRVSKVLILLVDAGLNWYFLRTVKKRLVEQHRLKKYEPLVGFNAKLMVVSILMDGMLIGLMSLPNQVVYIQFHPVAYMVKLNIEMSMAKLITRLAKGENADDYYPSMSHSGNHQSNNQRTNDAPWTQGNNVQLTHRSRVVAGDSDEDLSGTAARHNGGPGIHRRTEFEVTVETKPQKNPFREGTESLDELPLTSNTGHPKQVVVEEISRNPSILIQASPIMLEQYLGCKSTITRNLLARDFEDQMIQDAMGIILFPSLRESRRSTLLVHAHLNSWELHELPNPLATRDTVLMNQLDNLHSFLMVFVEDYITKATAAFPPREYICLPQLSHNQSHLIFKGQKITKRFDSGHLLEGERRRFLRAFLRVELLSLVQSALSFSDRNHDLFRKLAIKVARQDREAIHCVWLYTSSLYGAIFAHCADAWLPAAEAPPETGLLFPDTVFADPIEYGKDIGMTGQEEQSAIENMARYGFSWIFTVIRFAIARPQDPKALEILVKKVCRSMDRTLNIEHFFKRRLPWEAIFDTVYRNRPDGRQGLAEPGWWKFLGSKLPNRHGGIQNKIFQQRAWAFFEDDRYYPKDTTAVSSFPSRMDLTGMEQDKIDKILSLVGPGPVSTVQLERTRREFRRSQKWQDKMKQRQVNVSGTESSSSMISIGNNKVSLPAIEDREQLLKWSSGGVVQWDVSERK</sequence>
<feature type="transmembrane region" description="Helical" evidence="2">
    <location>
        <begin position="191"/>
        <end position="214"/>
    </location>
</feature>
<name>A0A9P9JWM5_FUSRE</name>
<accession>A0A9P9JWM5</accession>
<feature type="region of interest" description="Disordered" evidence="1">
    <location>
        <begin position="320"/>
        <end position="347"/>
    </location>
</feature>
<protein>
    <submittedName>
        <fullName evidence="3">Uncharacterized protein</fullName>
    </submittedName>
</protein>
<evidence type="ECO:0000256" key="1">
    <source>
        <dbReference type="SAM" id="MobiDB-lite"/>
    </source>
</evidence>
<proteinExistence type="predicted"/>